<dbReference type="Pfam" id="PF15350">
    <property type="entry name" value="ETAA1"/>
    <property type="match status" value="2"/>
</dbReference>
<dbReference type="PANTHER" id="PTHR16434:SF2">
    <property type="entry name" value="EWING'S TUMOR-ASSOCIATED ANTIGEN 1"/>
    <property type="match status" value="1"/>
</dbReference>
<feature type="region of interest" description="Disordered" evidence="1">
    <location>
        <begin position="1"/>
        <end position="66"/>
    </location>
</feature>
<proteinExistence type="predicted"/>
<feature type="region of interest" description="Disordered" evidence="1">
    <location>
        <begin position="636"/>
        <end position="704"/>
    </location>
</feature>
<dbReference type="GO" id="GO:0043596">
    <property type="term" value="C:nuclear replication fork"/>
    <property type="evidence" value="ECO:0007669"/>
    <property type="project" value="TreeGrafter"/>
</dbReference>
<feature type="compositionally biased region" description="Polar residues" evidence="1">
    <location>
        <begin position="636"/>
        <end position="653"/>
    </location>
</feature>
<evidence type="ECO:0000313" key="2">
    <source>
        <dbReference type="EMBL" id="KAK1170519.1"/>
    </source>
</evidence>
<dbReference type="GO" id="GO:2000001">
    <property type="term" value="P:regulation of DNA damage checkpoint"/>
    <property type="evidence" value="ECO:0007669"/>
    <property type="project" value="TreeGrafter"/>
</dbReference>
<protein>
    <recommendedName>
        <fullName evidence="4">Ewing's tumor-associated antigen 1</fullName>
    </recommendedName>
</protein>
<evidence type="ECO:0008006" key="4">
    <source>
        <dbReference type="Google" id="ProtNLM"/>
    </source>
</evidence>
<keyword evidence="3" id="KW-1185">Reference proteome</keyword>
<feature type="compositionally biased region" description="Polar residues" evidence="1">
    <location>
        <begin position="336"/>
        <end position="351"/>
    </location>
</feature>
<feature type="compositionally biased region" description="Polar residues" evidence="1">
    <location>
        <begin position="662"/>
        <end position="704"/>
    </location>
</feature>
<feature type="compositionally biased region" description="Low complexity" evidence="1">
    <location>
        <begin position="352"/>
        <end position="362"/>
    </location>
</feature>
<name>A0AAD8LP55_ACIOX</name>
<organism evidence="2 3">
    <name type="scientific">Acipenser oxyrinchus oxyrinchus</name>
    <dbReference type="NCBI Taxonomy" id="40147"/>
    <lineage>
        <taxon>Eukaryota</taxon>
        <taxon>Metazoa</taxon>
        <taxon>Chordata</taxon>
        <taxon>Craniata</taxon>
        <taxon>Vertebrata</taxon>
        <taxon>Euteleostomi</taxon>
        <taxon>Actinopterygii</taxon>
        <taxon>Chondrostei</taxon>
        <taxon>Acipenseriformes</taxon>
        <taxon>Acipenseridae</taxon>
        <taxon>Acipenser</taxon>
    </lineage>
</organism>
<evidence type="ECO:0000256" key="1">
    <source>
        <dbReference type="SAM" id="MobiDB-lite"/>
    </source>
</evidence>
<dbReference type="PANTHER" id="PTHR16434">
    <property type="entry name" value="EWING'S TUMOR-ASSOCIATED ANTIGEN 1 ETAA1"/>
    <property type="match status" value="1"/>
</dbReference>
<comment type="caution">
    <text evidence="2">The sequence shown here is derived from an EMBL/GenBank/DDBJ whole genome shotgun (WGS) entry which is preliminary data.</text>
</comment>
<dbReference type="EMBL" id="JAGXEW010000006">
    <property type="protein sequence ID" value="KAK1170519.1"/>
    <property type="molecule type" value="Genomic_DNA"/>
</dbReference>
<accession>A0AAD8LP55</accession>
<dbReference type="GO" id="GO:0006974">
    <property type="term" value="P:DNA damage response"/>
    <property type="evidence" value="ECO:0007669"/>
    <property type="project" value="TreeGrafter"/>
</dbReference>
<sequence length="851" mass="93915">MTKRRHFGKLHLAALEKKKERPKDRRRSNKLKTNKLSRGLLHTQFSPSSTKSEDEKTPKRYLRTSHHTSSYAVSPCNDNELHFQQDIFWDPTSSPDKFGKGENKLAVSGHAVEISDIVNRIAPKDEKPAGPEVPLLEMWIGDNAIPCTPGVLQARPKKNSFRSSGVEDLLKLAKQFDRNMIQQDGEQYHDKDLENIFQHENEDQMESDMHEKGLPPLGELTGMRNGSFNSKDAGIQEEIQIKNSSQKSVDQEAEADINALFDGPTQLLSGRLSQTSSKSSLSSPERKCMFGAETNKVTKKSTCEGGMNFKFNKPPGFGIKPNSYQNTTQQCAIKHTTVSSSKPTLNGSEMASKSSVSSVSTNDFDDDDDWGSDDLLDDSLVLEITQNPELIATPKGTHCSNTQVGQTGANITQNHQSVSGEKTNKCIEHGNSVSSMLHSGLTGKESLQCGIDMNPGEFQRKNLAFEKVRNRASFMLHKNSQVQAGETSAENISKQTDYCASNKPELQKDLHQQKVYTNETRFNKGSPSTPYKNIHNFPQVESGSSTHKPFKQQIATSSNSKSVNQSVICEEIRVEAPKQTTSLVDDWNESRFSDGVLIDALDECDNLWGDVGDDDLFYQVCGDVEKLAEAQSTGLGTNIAPSSVKRNNSQPVTYPNKIKSGSAPSAVQGITAQSSYAPENRNQNRSVGNSTNKPPATFNQANSFSTTFGNDSSINATSSLNQKTYTLNANSNQSVFVPSVNNNKSNTSKYVFTKLRSTCVEVSEEQCSQMTGLASGNRTYMQSYNKGTVQSHPSSSGINGTSIKRHLSDSIALTSSKVFVTNQRNVKCSEEEIEKKKREALARRMARQRDQ</sequence>
<evidence type="ECO:0000313" key="3">
    <source>
        <dbReference type="Proteomes" id="UP001230051"/>
    </source>
</evidence>
<dbReference type="Proteomes" id="UP001230051">
    <property type="component" value="Unassembled WGS sequence"/>
</dbReference>
<dbReference type="GO" id="GO:0043539">
    <property type="term" value="F:protein serine/threonine kinase activator activity"/>
    <property type="evidence" value="ECO:0007669"/>
    <property type="project" value="TreeGrafter"/>
</dbReference>
<dbReference type="AlphaFoldDB" id="A0AAD8LP55"/>
<feature type="compositionally biased region" description="Basic residues" evidence="1">
    <location>
        <begin position="24"/>
        <end position="35"/>
    </location>
</feature>
<reference evidence="2" key="1">
    <citation type="submission" date="2022-02" db="EMBL/GenBank/DDBJ databases">
        <title>Atlantic sturgeon de novo genome assembly.</title>
        <authorList>
            <person name="Stock M."/>
            <person name="Klopp C."/>
            <person name="Guiguen Y."/>
            <person name="Cabau C."/>
            <person name="Parinello H."/>
            <person name="Santidrian Yebra-Pimentel E."/>
            <person name="Kuhl H."/>
            <person name="Dirks R.P."/>
            <person name="Guessner J."/>
            <person name="Wuertz S."/>
            <person name="Du K."/>
            <person name="Schartl M."/>
        </authorList>
    </citation>
    <scope>NUCLEOTIDE SEQUENCE</scope>
    <source>
        <strain evidence="2">STURGEONOMICS-FGT-2020</strain>
        <tissue evidence="2">Whole blood</tissue>
    </source>
</reference>
<feature type="compositionally biased region" description="Basic and acidic residues" evidence="1">
    <location>
        <begin position="14"/>
        <end position="23"/>
    </location>
</feature>
<feature type="region of interest" description="Disordered" evidence="1">
    <location>
        <begin position="336"/>
        <end position="370"/>
    </location>
</feature>
<gene>
    <name evidence="2" type="ORF">AOXY_G7401</name>
</gene>
<dbReference type="GO" id="GO:0031297">
    <property type="term" value="P:replication fork processing"/>
    <property type="evidence" value="ECO:0007669"/>
    <property type="project" value="TreeGrafter"/>
</dbReference>
<dbReference type="InterPro" id="IPR029406">
    <property type="entry name" value="ETAA1"/>
</dbReference>